<dbReference type="FunFam" id="1.10.10.10:FF:000422">
    <property type="entry name" value="DNA-binding protein RFX7"/>
    <property type="match status" value="1"/>
</dbReference>
<organism evidence="4 5">
    <name type="scientific">Mortierella isabellina</name>
    <name type="common">Filamentous fungus</name>
    <name type="synonym">Umbelopsis isabellina</name>
    <dbReference type="NCBI Taxonomy" id="91625"/>
    <lineage>
        <taxon>Eukaryota</taxon>
        <taxon>Fungi</taxon>
        <taxon>Fungi incertae sedis</taxon>
        <taxon>Mucoromycota</taxon>
        <taxon>Mucoromycotina</taxon>
        <taxon>Umbelopsidomycetes</taxon>
        <taxon>Umbelopsidales</taxon>
        <taxon>Umbelopsidaceae</taxon>
        <taxon>Umbelopsis</taxon>
    </lineage>
</organism>
<sequence>MHHHPSQAYSKLDPPELGQLHREYDVNNDIHNATNIAGICSEVKSDTAGTPQSTTEDHQTSNPQSNKSLDKATKEFVMNWIHENYEEEADQSIARNEAYEHYAFFCESLNLRPINSALFGKLIRSVFPNMKTRRLGTRGASKYHYGGIKRKEGVPGSTYRPQPVSSTVSPMNTSISAVSYISQESPLTSNQPTLQFDSDMQSPATHSMSTESLVPALPLLTTSVTGSSESPFKLPRFFAPTLYNDIAEIAGESFIVLAADFTRLYFKHCLAIIKLVQEDQWTKVQIRKEIMDFWYGMDARYTRFLRECSEIVEAIWRWDSALYDCILANAIPDVAAKIASQKTTAIRQFSTQFEKWVAESIKSYSAELNQQKTDVAKIFVSKLRHSVLINHEARLAAQVIEDEERMAELRTDWAGIDLAMVIDQATWVCECRADEVENIVVKDLVSLLHDGKHLDDWIAWLKKLTSSLMIKTMDAGRFVHHARQIILKWTHYSSALEKDFCLRSAASLDDYLISLVESHIAELNIRLARPTAPPIEEEGRTELSDGECANELAHTTKSKSPSSPTSKPPFHIVFHRFR</sequence>
<keyword evidence="1" id="KW-0238">DNA-binding</keyword>
<evidence type="ECO:0000256" key="1">
    <source>
        <dbReference type="ARBA" id="ARBA00023125"/>
    </source>
</evidence>
<dbReference type="InterPro" id="IPR057321">
    <property type="entry name" value="RFX1-4/6/8-like_BCD"/>
</dbReference>
<dbReference type="PANTHER" id="PTHR12619">
    <property type="entry name" value="RFX TRANSCRIPTION FACTOR FAMILY"/>
    <property type="match status" value="1"/>
</dbReference>
<feature type="domain" description="RFX-type winged-helix" evidence="3">
    <location>
        <begin position="77"/>
        <end position="152"/>
    </location>
</feature>
<evidence type="ECO:0000313" key="5">
    <source>
        <dbReference type="Proteomes" id="UP000654370"/>
    </source>
</evidence>
<dbReference type="PROSITE" id="PS51526">
    <property type="entry name" value="RFX_DBD"/>
    <property type="match status" value="1"/>
</dbReference>
<feature type="compositionally biased region" description="Polar residues" evidence="2">
    <location>
        <begin position="47"/>
        <end position="67"/>
    </location>
</feature>
<accession>A0A8H7PXQ9</accession>
<dbReference type="SUPFAM" id="SSF46785">
    <property type="entry name" value="Winged helix' DNA-binding domain"/>
    <property type="match status" value="1"/>
</dbReference>
<gene>
    <name evidence="4" type="ORF">INT43_007510</name>
</gene>
<feature type="region of interest" description="Disordered" evidence="2">
    <location>
        <begin position="45"/>
        <end position="69"/>
    </location>
</feature>
<dbReference type="Proteomes" id="UP000654370">
    <property type="component" value="Unassembled WGS sequence"/>
</dbReference>
<dbReference type="AlphaFoldDB" id="A0A8H7PXQ9"/>
<comment type="caution">
    <text evidence="4">The sequence shown here is derived from an EMBL/GenBank/DDBJ whole genome shotgun (WGS) entry which is preliminary data.</text>
</comment>
<evidence type="ECO:0000256" key="2">
    <source>
        <dbReference type="SAM" id="MobiDB-lite"/>
    </source>
</evidence>
<protein>
    <recommendedName>
        <fullName evidence="3">RFX-type winged-helix domain-containing protein</fullName>
    </recommendedName>
</protein>
<dbReference type="OrthoDB" id="10056949at2759"/>
<dbReference type="PANTHER" id="PTHR12619:SF5">
    <property type="entry name" value="TRANSCRIPTION FACTOR RFX4"/>
    <property type="match status" value="1"/>
</dbReference>
<reference evidence="4" key="1">
    <citation type="submission" date="2020-12" db="EMBL/GenBank/DDBJ databases">
        <title>Metabolic potential, ecology and presence of endohyphal bacteria is reflected in genomic diversity of Mucoromycotina.</title>
        <authorList>
            <person name="Muszewska A."/>
            <person name="Okrasinska A."/>
            <person name="Steczkiewicz K."/>
            <person name="Drgas O."/>
            <person name="Orlowska M."/>
            <person name="Perlinska-Lenart U."/>
            <person name="Aleksandrzak-Piekarczyk T."/>
            <person name="Szatraj K."/>
            <person name="Zielenkiewicz U."/>
            <person name="Pilsyk S."/>
            <person name="Malc E."/>
            <person name="Mieczkowski P."/>
            <person name="Kruszewska J.S."/>
            <person name="Biernat P."/>
            <person name="Pawlowska J."/>
        </authorList>
    </citation>
    <scope>NUCLEOTIDE SEQUENCE</scope>
    <source>
        <strain evidence="4">WA0000067209</strain>
    </source>
</reference>
<name>A0A8H7PXQ9_MORIS</name>
<proteinExistence type="predicted"/>
<dbReference type="Pfam" id="PF25340">
    <property type="entry name" value="BCD_RFX"/>
    <property type="match status" value="1"/>
</dbReference>
<dbReference type="InterPro" id="IPR039779">
    <property type="entry name" value="RFX-like"/>
</dbReference>
<dbReference type="Pfam" id="PF02257">
    <property type="entry name" value="RFX_DNA_binding"/>
    <property type="match status" value="1"/>
</dbReference>
<dbReference type="GO" id="GO:0000981">
    <property type="term" value="F:DNA-binding transcription factor activity, RNA polymerase II-specific"/>
    <property type="evidence" value="ECO:0007669"/>
    <property type="project" value="TreeGrafter"/>
</dbReference>
<dbReference type="InterPro" id="IPR036390">
    <property type="entry name" value="WH_DNA-bd_sf"/>
</dbReference>
<evidence type="ECO:0000259" key="3">
    <source>
        <dbReference type="PROSITE" id="PS51526"/>
    </source>
</evidence>
<dbReference type="Gene3D" id="1.10.10.10">
    <property type="entry name" value="Winged helix-like DNA-binding domain superfamily/Winged helix DNA-binding domain"/>
    <property type="match status" value="1"/>
</dbReference>
<evidence type="ECO:0000313" key="4">
    <source>
        <dbReference type="EMBL" id="KAG2182579.1"/>
    </source>
</evidence>
<keyword evidence="5" id="KW-1185">Reference proteome</keyword>
<dbReference type="InterPro" id="IPR036388">
    <property type="entry name" value="WH-like_DNA-bd_sf"/>
</dbReference>
<dbReference type="InterPro" id="IPR003150">
    <property type="entry name" value="DNA-bd_RFX"/>
</dbReference>
<dbReference type="GO" id="GO:0000978">
    <property type="term" value="F:RNA polymerase II cis-regulatory region sequence-specific DNA binding"/>
    <property type="evidence" value="ECO:0007669"/>
    <property type="project" value="TreeGrafter"/>
</dbReference>
<dbReference type="EMBL" id="JAEPQZ010000004">
    <property type="protein sequence ID" value="KAG2182579.1"/>
    <property type="molecule type" value="Genomic_DNA"/>
</dbReference>